<keyword evidence="1" id="KW-0217">Developmental protein</keyword>
<evidence type="ECO:0000313" key="8">
    <source>
        <dbReference type="EMBL" id="CAD7280403.1"/>
    </source>
</evidence>
<keyword evidence="2" id="KW-0221">Differentiation</keyword>
<feature type="domain" description="BTB" evidence="7">
    <location>
        <begin position="29"/>
        <end position="96"/>
    </location>
</feature>
<dbReference type="GO" id="GO:0006357">
    <property type="term" value="P:regulation of transcription by RNA polymerase II"/>
    <property type="evidence" value="ECO:0007669"/>
    <property type="project" value="TreeGrafter"/>
</dbReference>
<dbReference type="SUPFAM" id="SSF54695">
    <property type="entry name" value="POZ domain"/>
    <property type="match status" value="1"/>
</dbReference>
<evidence type="ECO:0000256" key="6">
    <source>
        <dbReference type="SAM" id="MobiDB-lite"/>
    </source>
</evidence>
<feature type="compositionally biased region" description="Polar residues" evidence="6">
    <location>
        <begin position="231"/>
        <end position="242"/>
    </location>
</feature>
<gene>
    <name evidence="8" type="ORF">NMOB1V02_LOCUS8063</name>
</gene>
<dbReference type="GO" id="GO:0007526">
    <property type="term" value="P:larval somatic muscle development"/>
    <property type="evidence" value="ECO:0007669"/>
    <property type="project" value="UniProtKB-ARBA"/>
</dbReference>
<evidence type="ECO:0000256" key="2">
    <source>
        <dbReference type="ARBA" id="ARBA00022782"/>
    </source>
</evidence>
<feature type="compositionally biased region" description="Basic and acidic residues" evidence="6">
    <location>
        <begin position="142"/>
        <end position="160"/>
    </location>
</feature>
<dbReference type="GO" id="GO:0048813">
    <property type="term" value="P:dendrite morphogenesis"/>
    <property type="evidence" value="ECO:0007669"/>
    <property type="project" value="UniProtKB-ARBA"/>
</dbReference>
<keyword evidence="4" id="KW-0539">Nucleus</keyword>
<evidence type="ECO:0000256" key="5">
    <source>
        <dbReference type="ARBA" id="ARBA00037382"/>
    </source>
</evidence>
<dbReference type="InterPro" id="IPR011333">
    <property type="entry name" value="SKP1/BTB/POZ_sf"/>
</dbReference>
<evidence type="ECO:0000259" key="7">
    <source>
        <dbReference type="PROSITE" id="PS50097"/>
    </source>
</evidence>
<dbReference type="GO" id="GO:0008406">
    <property type="term" value="P:gonad development"/>
    <property type="evidence" value="ECO:0007669"/>
    <property type="project" value="UniProtKB-ARBA"/>
</dbReference>
<dbReference type="InterPro" id="IPR051095">
    <property type="entry name" value="Dros_DevTransReg"/>
</dbReference>
<dbReference type="Gene3D" id="3.30.710.10">
    <property type="entry name" value="Potassium Channel Kv1.1, Chain A"/>
    <property type="match status" value="1"/>
</dbReference>
<feature type="non-terminal residue" evidence="8">
    <location>
        <position position="1"/>
    </location>
</feature>
<dbReference type="GO" id="GO:0007464">
    <property type="term" value="P:R3/R4 cell fate commitment"/>
    <property type="evidence" value="ECO:0007669"/>
    <property type="project" value="UniProtKB-ARBA"/>
</dbReference>
<evidence type="ECO:0000256" key="4">
    <source>
        <dbReference type="ARBA" id="ARBA00023242"/>
    </source>
</evidence>
<dbReference type="InterPro" id="IPR000210">
    <property type="entry name" value="BTB/POZ_dom"/>
</dbReference>
<evidence type="ECO:0000256" key="3">
    <source>
        <dbReference type="ARBA" id="ARBA00022902"/>
    </source>
</evidence>
<dbReference type="GO" id="GO:0005634">
    <property type="term" value="C:nucleus"/>
    <property type="evidence" value="ECO:0007669"/>
    <property type="project" value="TreeGrafter"/>
</dbReference>
<dbReference type="PANTHER" id="PTHR23110">
    <property type="entry name" value="BTB DOMAIN TRANSCRIPTION FACTOR"/>
    <property type="match status" value="1"/>
</dbReference>
<dbReference type="CDD" id="cd18315">
    <property type="entry name" value="BTB_POZ_BAB-like"/>
    <property type="match status" value="1"/>
</dbReference>
<dbReference type="PROSITE" id="PS50097">
    <property type="entry name" value="BTB"/>
    <property type="match status" value="1"/>
</dbReference>
<feature type="region of interest" description="Disordered" evidence="6">
    <location>
        <begin position="130"/>
        <end position="242"/>
    </location>
</feature>
<proteinExistence type="predicted"/>
<dbReference type="GO" id="GO:0035167">
    <property type="term" value="P:larval lymph gland hemopoiesis"/>
    <property type="evidence" value="ECO:0007669"/>
    <property type="project" value="UniProtKB-ARBA"/>
</dbReference>
<dbReference type="OrthoDB" id="10261408at2759"/>
<feature type="compositionally biased region" description="Polar residues" evidence="6">
    <location>
        <begin position="200"/>
        <end position="217"/>
    </location>
</feature>
<keyword evidence="9" id="KW-1185">Reference proteome</keyword>
<keyword evidence="3" id="KW-0524">Neurogenesis</keyword>
<dbReference type="EMBL" id="OA884192">
    <property type="protein sequence ID" value="CAD7280403.1"/>
    <property type="molecule type" value="Genomic_DNA"/>
</dbReference>
<name>A0A7R9BTR8_9CRUS</name>
<dbReference type="Proteomes" id="UP000678499">
    <property type="component" value="Unassembled WGS sequence"/>
</dbReference>
<sequence>MESYSLKWNNHNSTVINALTGLLGSGSLTDVTLAADGQVIAAHSIILSACSPFFEMQLKAAGHSGKHPVIVLHDVKFRELRAIVEFMYSGEVSVAEDDLPRLLAIGDNLQIKGLAEKVCDETSLNHGPVNGFARSCSPQLQSDEHERKRQNVERETDSLVKRARHRLNSSETGQNLILEKKVKQEAAADYSGKNADEGSDTGQSMSLRNDFTKNTLGDDSYDEDSVDGSRGLNNSTPQNFSP</sequence>
<dbReference type="GO" id="GO:0045476">
    <property type="term" value="P:nurse cell apoptotic process"/>
    <property type="evidence" value="ECO:0007669"/>
    <property type="project" value="UniProtKB-ARBA"/>
</dbReference>
<accession>A0A7R9BTR8</accession>
<dbReference type="GO" id="GO:0045467">
    <property type="term" value="P:R7 cell development"/>
    <property type="evidence" value="ECO:0007669"/>
    <property type="project" value="UniProtKB-ARBA"/>
</dbReference>
<comment type="function">
    <text evidence="5">Putative transcription factor required for axon growth and guidance in the central and peripheral nervous systems. Repels CNS axons away from the midline by promoting the expression of the midline repellent sli and its receptor robo.</text>
</comment>
<reference evidence="8" key="1">
    <citation type="submission" date="2020-11" db="EMBL/GenBank/DDBJ databases">
        <authorList>
            <person name="Tran Van P."/>
        </authorList>
    </citation>
    <scope>NUCLEOTIDE SEQUENCE</scope>
</reference>
<dbReference type="GO" id="GO:0016199">
    <property type="term" value="P:axon midline choice point recognition"/>
    <property type="evidence" value="ECO:0007669"/>
    <property type="project" value="UniProtKB-ARBA"/>
</dbReference>
<dbReference type="SMART" id="SM00225">
    <property type="entry name" value="BTB"/>
    <property type="match status" value="1"/>
</dbReference>
<dbReference type="PANTHER" id="PTHR23110:SF111">
    <property type="entry name" value="LONGITUDINALS LACKING PROTEIN, ISOFORMS F_I_K_T"/>
    <property type="match status" value="1"/>
</dbReference>
<dbReference type="EMBL" id="CAJPEX010002155">
    <property type="protein sequence ID" value="CAG0920555.1"/>
    <property type="molecule type" value="Genomic_DNA"/>
</dbReference>
<dbReference type="AlphaFoldDB" id="A0A7R9BTR8"/>
<evidence type="ECO:0000313" key="9">
    <source>
        <dbReference type="Proteomes" id="UP000678499"/>
    </source>
</evidence>
<organism evidence="8">
    <name type="scientific">Notodromas monacha</name>
    <dbReference type="NCBI Taxonomy" id="399045"/>
    <lineage>
        <taxon>Eukaryota</taxon>
        <taxon>Metazoa</taxon>
        <taxon>Ecdysozoa</taxon>
        <taxon>Arthropoda</taxon>
        <taxon>Crustacea</taxon>
        <taxon>Oligostraca</taxon>
        <taxon>Ostracoda</taxon>
        <taxon>Podocopa</taxon>
        <taxon>Podocopida</taxon>
        <taxon>Cypridocopina</taxon>
        <taxon>Cypridoidea</taxon>
        <taxon>Cyprididae</taxon>
        <taxon>Notodromas</taxon>
    </lineage>
</organism>
<protein>
    <recommendedName>
        <fullName evidence="7">BTB domain-containing protein</fullName>
    </recommendedName>
</protein>
<dbReference type="Pfam" id="PF00651">
    <property type="entry name" value="BTB"/>
    <property type="match status" value="1"/>
</dbReference>
<evidence type="ECO:0000256" key="1">
    <source>
        <dbReference type="ARBA" id="ARBA00022473"/>
    </source>
</evidence>